<dbReference type="OrthoDB" id="325775at2157"/>
<evidence type="ECO:0000313" key="3">
    <source>
        <dbReference type="Proteomes" id="UP000199199"/>
    </source>
</evidence>
<proteinExistence type="predicted"/>
<accession>A0A1I6TSZ8</accession>
<evidence type="ECO:0000313" key="2">
    <source>
        <dbReference type="EMBL" id="SFS92413.1"/>
    </source>
</evidence>
<evidence type="ECO:0000256" key="1">
    <source>
        <dbReference type="SAM" id="MobiDB-lite"/>
    </source>
</evidence>
<feature type="region of interest" description="Disordered" evidence="1">
    <location>
        <begin position="79"/>
        <end position="101"/>
    </location>
</feature>
<dbReference type="Proteomes" id="UP000199199">
    <property type="component" value="Unassembled WGS sequence"/>
</dbReference>
<organism evidence="2 3">
    <name type="scientific">Halostagnicola kamekurae</name>
    <dbReference type="NCBI Taxonomy" id="619731"/>
    <lineage>
        <taxon>Archaea</taxon>
        <taxon>Methanobacteriati</taxon>
        <taxon>Methanobacteriota</taxon>
        <taxon>Stenosarchaea group</taxon>
        <taxon>Halobacteria</taxon>
        <taxon>Halobacteriales</taxon>
        <taxon>Natrialbaceae</taxon>
        <taxon>Halostagnicola</taxon>
    </lineage>
</organism>
<gene>
    <name evidence="2" type="ORF">SAMN04488556_3410</name>
</gene>
<sequence length="167" mass="17529">MTAQTPRDGTPPRRTFIAASGTALLGSTAGCTAVVNFIGSQILEQVNVFNETNQPVTGAITIVDPAGDTVLDETFDLAASDSEESDNESSSSDENQSLAVYDDVWTESGSYEVAVELDSEIDGQSQANGTVTIDTPDEQKLAAALGTDDADRPIDFRVGKSLSEFGD</sequence>
<reference evidence="3" key="1">
    <citation type="submission" date="2016-10" db="EMBL/GenBank/DDBJ databases">
        <authorList>
            <person name="Varghese N."/>
            <person name="Submissions S."/>
        </authorList>
    </citation>
    <scope>NUCLEOTIDE SEQUENCE [LARGE SCALE GENOMIC DNA]</scope>
    <source>
        <strain evidence="3">DSM 22427</strain>
    </source>
</reference>
<dbReference type="EMBL" id="FOZS01000003">
    <property type="protein sequence ID" value="SFS92413.1"/>
    <property type="molecule type" value="Genomic_DNA"/>
</dbReference>
<protein>
    <submittedName>
        <fullName evidence="2">Uncharacterized protein</fullName>
    </submittedName>
</protein>
<keyword evidence="3" id="KW-1185">Reference proteome</keyword>
<dbReference type="PROSITE" id="PS51257">
    <property type="entry name" value="PROKAR_LIPOPROTEIN"/>
    <property type="match status" value="1"/>
</dbReference>
<dbReference type="AlphaFoldDB" id="A0A1I6TSZ8"/>
<name>A0A1I6TSZ8_9EURY</name>